<dbReference type="InterPro" id="IPR022653">
    <property type="entry name" value="De-COase2_pyr-phos_BS"/>
</dbReference>
<reference evidence="13" key="1">
    <citation type="submission" date="2020-01" db="EMBL/GenBank/DDBJ databases">
        <title>Genome Sequencing of Three Apophysomyces-Like Fungal Strains Confirms a Novel Fungal Genus in the Mucoromycota with divergent Burkholderia-like Endosymbiotic Bacteria.</title>
        <authorList>
            <person name="Stajich J.E."/>
            <person name="Macias A.M."/>
            <person name="Carter-House D."/>
            <person name="Lovett B."/>
            <person name="Kasson L.R."/>
            <person name="Berry K."/>
            <person name="Grigoriev I."/>
            <person name="Chang Y."/>
            <person name="Spatafora J."/>
            <person name="Kasson M.T."/>
        </authorList>
    </citation>
    <scope>NUCLEOTIDE SEQUENCE</scope>
    <source>
        <strain evidence="13">NRRL A-21654</strain>
    </source>
</reference>
<evidence type="ECO:0000256" key="7">
    <source>
        <dbReference type="ARBA" id="ARBA00046672"/>
    </source>
</evidence>
<comment type="catalytic activity">
    <reaction evidence="8">
        <text>L-ornithine + H(+) = putrescine + CO2</text>
        <dbReference type="Rhea" id="RHEA:22964"/>
        <dbReference type="ChEBI" id="CHEBI:15378"/>
        <dbReference type="ChEBI" id="CHEBI:16526"/>
        <dbReference type="ChEBI" id="CHEBI:46911"/>
        <dbReference type="ChEBI" id="CHEBI:326268"/>
        <dbReference type="EC" id="4.1.1.17"/>
    </reaction>
</comment>
<evidence type="ECO:0000313" key="13">
    <source>
        <dbReference type="EMBL" id="KAF7731201.1"/>
    </source>
</evidence>
<dbReference type="EMBL" id="JABAYA010000011">
    <property type="protein sequence ID" value="KAF7731201.1"/>
    <property type="molecule type" value="Genomic_DNA"/>
</dbReference>
<dbReference type="PROSITE" id="PS00878">
    <property type="entry name" value="ODR_DC_2_1"/>
    <property type="match status" value="1"/>
</dbReference>
<dbReference type="InterPro" id="IPR009006">
    <property type="entry name" value="Ala_racemase/Decarboxylase_C"/>
</dbReference>
<evidence type="ECO:0000256" key="6">
    <source>
        <dbReference type="ARBA" id="ARBA00034138"/>
    </source>
</evidence>
<dbReference type="InterPro" id="IPR029066">
    <property type="entry name" value="PLP-binding_barrel"/>
</dbReference>
<feature type="active site" description="Proton donor" evidence="9">
    <location>
        <position position="375"/>
    </location>
</feature>
<evidence type="ECO:0000313" key="14">
    <source>
        <dbReference type="Proteomes" id="UP000605846"/>
    </source>
</evidence>
<evidence type="ECO:0000256" key="4">
    <source>
        <dbReference type="ARBA" id="ARBA00023239"/>
    </source>
</evidence>
<organism evidence="13 14">
    <name type="scientific">Apophysomyces ossiformis</name>
    <dbReference type="NCBI Taxonomy" id="679940"/>
    <lineage>
        <taxon>Eukaryota</taxon>
        <taxon>Fungi</taxon>
        <taxon>Fungi incertae sedis</taxon>
        <taxon>Mucoromycota</taxon>
        <taxon>Mucoromycotina</taxon>
        <taxon>Mucoromycetes</taxon>
        <taxon>Mucorales</taxon>
        <taxon>Mucorineae</taxon>
        <taxon>Mucoraceae</taxon>
        <taxon>Apophysomyces</taxon>
    </lineage>
</organism>
<dbReference type="PRINTS" id="PR01179">
    <property type="entry name" value="ODADCRBXLASE"/>
</dbReference>
<evidence type="ECO:0000256" key="1">
    <source>
        <dbReference type="ARBA" id="ARBA00001933"/>
    </source>
</evidence>
<dbReference type="AlphaFoldDB" id="A0A8H7BYC3"/>
<evidence type="ECO:0000256" key="9">
    <source>
        <dbReference type="PIRSR" id="PIRSR600183-50"/>
    </source>
</evidence>
<dbReference type="Gene3D" id="3.20.20.10">
    <property type="entry name" value="Alanine racemase"/>
    <property type="match status" value="1"/>
</dbReference>
<dbReference type="GO" id="GO:0033387">
    <property type="term" value="P:putrescine biosynthetic process from arginine, via ornithine"/>
    <property type="evidence" value="ECO:0007669"/>
    <property type="project" value="TreeGrafter"/>
</dbReference>
<dbReference type="CDD" id="cd00622">
    <property type="entry name" value="PLPDE_III_ODC"/>
    <property type="match status" value="1"/>
</dbReference>
<dbReference type="PANTHER" id="PTHR11482:SF6">
    <property type="entry name" value="ORNITHINE DECARBOXYLASE 1-RELATED"/>
    <property type="match status" value="1"/>
</dbReference>
<dbReference type="SUPFAM" id="SSF50621">
    <property type="entry name" value="Alanine racemase C-terminal domain-like"/>
    <property type="match status" value="1"/>
</dbReference>
<dbReference type="SUPFAM" id="SSF51419">
    <property type="entry name" value="PLP-binding barrel"/>
    <property type="match status" value="1"/>
</dbReference>
<dbReference type="GO" id="GO:0004586">
    <property type="term" value="F:ornithine decarboxylase activity"/>
    <property type="evidence" value="ECO:0007669"/>
    <property type="project" value="UniProtKB-EC"/>
</dbReference>
<comment type="caution">
    <text evidence="13">The sequence shown here is derived from an EMBL/GenBank/DDBJ whole genome shotgun (WGS) entry which is preliminary data.</text>
</comment>
<dbReference type="InterPro" id="IPR022644">
    <property type="entry name" value="De-COase2_N"/>
</dbReference>
<feature type="domain" description="Orn/DAP/Arg decarboxylase 2 C-terminal" evidence="11">
    <location>
        <begin position="62"/>
        <end position="402"/>
    </location>
</feature>
<sequence length="441" mass="48961">MLAKVGHFPHHQPECPIVDPVQLGITENKQSVIDSSKVYTCSVEELIKQKLDSLTDTTDGFYVLDLGEVYRQHCLWQSLLPRIKPYFAIKANPDLRIITLLGSLGVGFDCASKGEIKSVLSCGVEPCRIIYANTCKEPSHLRFAGQNKVHKMTFDSADELYKIKQHSPNAELLLRILPDDSRSMLALGHKFGAPVSQCEELLQTAKDLELNVVGISFHVGTGCKDEMAFVDAAERAKQVFDIAKSLGFNFSLLNVGGGFPTDDLKVTTSFERIAAVLNPALDRLFPPNVEVMAEPGRFYVASAFTLCLNVIGRKAIDAKQNKYSYFVNDGTHGSFKSIVCGFPVLNPEVLMKKGEFLYNKDLYPVYPATIWGPTCDADDRLAVDVPLPLLDIGDWLVWKCMGAYSTAKSSEFNGFKNPSILYTNTSYEEMLNSYVPCHLFI</sequence>
<feature type="modified residue" description="N6-(pyridoxal phosphate)lysine" evidence="9">
    <location>
        <position position="90"/>
    </location>
</feature>
<accession>A0A8H7BYC3</accession>
<comment type="subunit">
    <text evidence="7">Homodimer. Only the dimer is catalytically active, as the active sites are constructed of residues from both monomers.</text>
</comment>
<dbReference type="FunFam" id="3.20.20.10:FF:000005">
    <property type="entry name" value="Ornithine decarboxylase"/>
    <property type="match status" value="1"/>
</dbReference>
<comment type="pathway">
    <text evidence="5">Amine and polyamine biosynthesis; putrescine biosynthesis via L-ornithine pathway; putrescine from L-ornithine: step 1/1.</text>
</comment>
<dbReference type="InterPro" id="IPR022643">
    <property type="entry name" value="De-COase2_C"/>
</dbReference>
<dbReference type="Pfam" id="PF00278">
    <property type="entry name" value="Orn_DAP_Arg_deC"/>
    <property type="match status" value="1"/>
</dbReference>
<evidence type="ECO:0000256" key="5">
    <source>
        <dbReference type="ARBA" id="ARBA00034115"/>
    </source>
</evidence>
<dbReference type="InterPro" id="IPR002433">
    <property type="entry name" value="Orn_de-COase"/>
</dbReference>
<dbReference type="InterPro" id="IPR000183">
    <property type="entry name" value="Orn/DAP/Arg_de-COase"/>
</dbReference>
<dbReference type="Gene3D" id="2.40.37.10">
    <property type="entry name" value="Lyase, Ornithine Decarboxylase, Chain A, domain 1"/>
    <property type="match status" value="1"/>
</dbReference>
<dbReference type="Proteomes" id="UP000605846">
    <property type="component" value="Unassembled WGS sequence"/>
</dbReference>
<feature type="domain" description="Orn/DAP/Arg decarboxylase 2 N-terminal" evidence="12">
    <location>
        <begin position="66"/>
        <end position="301"/>
    </location>
</feature>
<dbReference type="PANTHER" id="PTHR11482">
    <property type="entry name" value="ARGININE/DIAMINOPIMELATE/ORNITHINE DECARBOXYLASE"/>
    <property type="match status" value="1"/>
</dbReference>
<dbReference type="EC" id="4.1.1.17" evidence="6"/>
<evidence type="ECO:0000256" key="8">
    <source>
        <dbReference type="ARBA" id="ARBA00049127"/>
    </source>
</evidence>
<keyword evidence="4" id="KW-0456">Lyase</keyword>
<comment type="similarity">
    <text evidence="2 10">Belongs to the Orn/Lys/Arg decarboxylase class-II family.</text>
</comment>
<evidence type="ECO:0000259" key="11">
    <source>
        <dbReference type="Pfam" id="PF00278"/>
    </source>
</evidence>
<evidence type="ECO:0000256" key="10">
    <source>
        <dbReference type="RuleBase" id="RU003737"/>
    </source>
</evidence>
<protein>
    <recommendedName>
        <fullName evidence="6">ornithine decarboxylase</fullName>
        <ecNumber evidence="6">4.1.1.17</ecNumber>
    </recommendedName>
</protein>
<dbReference type="Pfam" id="PF02784">
    <property type="entry name" value="Orn_Arg_deC_N"/>
    <property type="match status" value="1"/>
</dbReference>
<keyword evidence="14" id="KW-1185">Reference proteome</keyword>
<dbReference type="PRINTS" id="PR01182">
    <property type="entry name" value="ORNDCRBXLASE"/>
</dbReference>
<gene>
    <name evidence="13" type="ORF">EC973_000616</name>
</gene>
<evidence type="ECO:0000256" key="3">
    <source>
        <dbReference type="ARBA" id="ARBA00022898"/>
    </source>
</evidence>
<dbReference type="OrthoDB" id="5034579at2759"/>
<name>A0A8H7BYC3_9FUNG</name>
<dbReference type="GO" id="GO:0005737">
    <property type="term" value="C:cytoplasm"/>
    <property type="evidence" value="ECO:0007669"/>
    <property type="project" value="TreeGrafter"/>
</dbReference>
<comment type="cofactor">
    <cofactor evidence="1 9">
        <name>pyridoxal 5'-phosphate</name>
        <dbReference type="ChEBI" id="CHEBI:597326"/>
    </cofactor>
</comment>
<evidence type="ECO:0000259" key="12">
    <source>
        <dbReference type="Pfam" id="PF02784"/>
    </source>
</evidence>
<proteinExistence type="inferred from homology"/>
<evidence type="ECO:0000256" key="2">
    <source>
        <dbReference type="ARBA" id="ARBA00008872"/>
    </source>
</evidence>
<keyword evidence="3 9" id="KW-0663">Pyridoxal phosphate</keyword>